<dbReference type="InterPro" id="IPR011856">
    <property type="entry name" value="tRNA_endonuc-like_dom_sf"/>
</dbReference>
<evidence type="ECO:0008006" key="3">
    <source>
        <dbReference type="Google" id="ProtNLM"/>
    </source>
</evidence>
<evidence type="ECO:0000313" key="2">
    <source>
        <dbReference type="EMBL" id="QJI02094.1"/>
    </source>
</evidence>
<evidence type="ECO:0000313" key="1">
    <source>
        <dbReference type="EMBL" id="QJA48858.1"/>
    </source>
</evidence>
<reference evidence="1" key="1">
    <citation type="submission" date="2020-03" db="EMBL/GenBank/DDBJ databases">
        <title>The deep terrestrial virosphere.</title>
        <authorList>
            <person name="Holmfeldt K."/>
            <person name="Nilsson E."/>
            <person name="Simone D."/>
            <person name="Lopez-Fernandez M."/>
            <person name="Wu X."/>
            <person name="de Brujin I."/>
            <person name="Lundin D."/>
            <person name="Andersson A."/>
            <person name="Bertilsson S."/>
            <person name="Dopson M."/>
        </authorList>
    </citation>
    <scope>NUCLEOTIDE SEQUENCE</scope>
    <source>
        <strain evidence="1">TM448A01175</strain>
        <strain evidence="2">TM448B02923</strain>
    </source>
</reference>
<dbReference type="GO" id="GO:0003676">
    <property type="term" value="F:nucleic acid binding"/>
    <property type="evidence" value="ECO:0007669"/>
    <property type="project" value="InterPro"/>
</dbReference>
<proteinExistence type="predicted"/>
<gene>
    <name evidence="1" type="ORF">TM448A01175_0013</name>
    <name evidence="2" type="ORF">TM448B02923_0007</name>
</gene>
<protein>
    <recommendedName>
        <fullName evidence="3">VRR-NUC domain-containing protein</fullName>
    </recommendedName>
</protein>
<dbReference type="AlphaFoldDB" id="A0A6H1ZMX0"/>
<organism evidence="1">
    <name type="scientific">viral metagenome</name>
    <dbReference type="NCBI Taxonomy" id="1070528"/>
    <lineage>
        <taxon>unclassified sequences</taxon>
        <taxon>metagenomes</taxon>
        <taxon>organismal metagenomes</taxon>
    </lineage>
</organism>
<dbReference type="EMBL" id="MT144974">
    <property type="protein sequence ID" value="QJI02094.1"/>
    <property type="molecule type" value="Genomic_DNA"/>
</dbReference>
<name>A0A6H1ZMX0_9ZZZZ</name>
<accession>A0A6H1ZMX0</accession>
<dbReference type="InterPro" id="IPR011335">
    <property type="entry name" value="Restrct_endonuc-II-like"/>
</dbReference>
<sequence length="85" mass="9522">MKDYLDIKGYFHFPLTAGMGSYPGLPDRIAIKNGRVLFIEVKCPGGKQSVNQMAFQNDIWVKGGQYILVKCLEDLSEAINKVEGR</sequence>
<dbReference type="Gene3D" id="3.40.1350.10">
    <property type="match status" value="1"/>
</dbReference>
<dbReference type="EMBL" id="MT144106">
    <property type="protein sequence ID" value="QJA48858.1"/>
    <property type="molecule type" value="Genomic_DNA"/>
</dbReference>
<dbReference type="SUPFAM" id="SSF52980">
    <property type="entry name" value="Restriction endonuclease-like"/>
    <property type="match status" value="1"/>
</dbReference>